<sequence length="306" mass="34942">MITDFTQCREVHPYLAEPQAMRVGAPGKCGLLDLVFELTREGKSIMRQWTRHAPLIVQQELYFDEAMPEMPCVYILSSGGPNIDGDRYENKFTLKKGAFAHISTGAATKIAEMAYNFSGLKQNFILEEKAYLEYIPEPTIPCRNSRYITDTVIEIAPSATLFYSEIYNGGRKYYKEGELFEYDLLSICTRAQRPDGQPLFREKLVATPKENPVRPIGMMHNYDVFANVIVLTPEKDAAEIYDKTQAFINRDKRIAAGISYLPNQCGLLFKVLGEESQPVKRIVREFGSIVRMQIKGKPLPKEFVWR</sequence>
<evidence type="ECO:0000313" key="5">
    <source>
        <dbReference type="Proteomes" id="UP000004892"/>
    </source>
</evidence>
<dbReference type="HOGENOM" id="CLU_056339_1_0_10"/>
<name>H1DEN2_9BACT</name>
<dbReference type="AlphaFoldDB" id="H1DEN2"/>
<accession>H1DEN2</accession>
<dbReference type="Pfam" id="PF01774">
    <property type="entry name" value="UreD"/>
    <property type="match status" value="1"/>
</dbReference>
<dbReference type="GO" id="GO:0005737">
    <property type="term" value="C:cytoplasm"/>
    <property type="evidence" value="ECO:0007669"/>
    <property type="project" value="UniProtKB-SubCell"/>
</dbReference>
<comment type="subcellular location">
    <subcellularLocation>
        <location evidence="3">Cytoplasm</location>
    </subcellularLocation>
</comment>
<dbReference type="GO" id="GO:0016151">
    <property type="term" value="F:nickel cation binding"/>
    <property type="evidence" value="ECO:0007669"/>
    <property type="project" value="UniProtKB-UniRule"/>
</dbReference>
<dbReference type="EMBL" id="ADMC01000008">
    <property type="protein sequence ID" value="EHP49932.1"/>
    <property type="molecule type" value="Genomic_DNA"/>
</dbReference>
<evidence type="ECO:0000256" key="2">
    <source>
        <dbReference type="ARBA" id="ARBA00023186"/>
    </source>
</evidence>
<comment type="similarity">
    <text evidence="1 3">Belongs to the UreD family.</text>
</comment>
<gene>
    <name evidence="3" type="primary">ureD</name>
    <name evidence="4" type="ORF">HMPREF9449_00718</name>
</gene>
<comment type="subunit">
    <text evidence="3">UreD, UreF and UreG form a complex that acts as a GTP-hydrolysis-dependent molecular chaperone, activating the urease apoprotein by helping to assemble the nickel containing metallocenter of UreC. The UreE protein probably delivers the nickel.</text>
</comment>
<comment type="function">
    <text evidence="3">Required for maturation of urease via the functional incorporation of the urease nickel metallocenter.</text>
</comment>
<dbReference type="GeneID" id="98068343"/>
<dbReference type="PATRIC" id="fig|742817.3.peg.769"/>
<dbReference type="RefSeq" id="WP_009135866.1">
    <property type="nucleotide sequence ID" value="NZ_JH594596.1"/>
</dbReference>
<evidence type="ECO:0000256" key="1">
    <source>
        <dbReference type="ARBA" id="ARBA00007177"/>
    </source>
</evidence>
<comment type="caution">
    <text evidence="4">The sequence shown here is derived from an EMBL/GenBank/DDBJ whole genome shotgun (WGS) entry which is preliminary data.</text>
</comment>
<dbReference type="InterPro" id="IPR002669">
    <property type="entry name" value="UreD"/>
</dbReference>
<dbReference type="PANTHER" id="PTHR33643">
    <property type="entry name" value="UREASE ACCESSORY PROTEIN D"/>
    <property type="match status" value="1"/>
</dbReference>
<keyword evidence="5" id="KW-1185">Reference proteome</keyword>
<dbReference type="PANTHER" id="PTHR33643:SF1">
    <property type="entry name" value="UREASE ACCESSORY PROTEIN D"/>
    <property type="match status" value="1"/>
</dbReference>
<organism evidence="4 5">
    <name type="scientific">Odoribacter laneus YIT 12061</name>
    <dbReference type="NCBI Taxonomy" id="742817"/>
    <lineage>
        <taxon>Bacteria</taxon>
        <taxon>Pseudomonadati</taxon>
        <taxon>Bacteroidota</taxon>
        <taxon>Bacteroidia</taxon>
        <taxon>Bacteroidales</taxon>
        <taxon>Odoribacteraceae</taxon>
        <taxon>Odoribacter</taxon>
    </lineage>
</organism>
<evidence type="ECO:0000256" key="3">
    <source>
        <dbReference type="HAMAP-Rule" id="MF_01384"/>
    </source>
</evidence>
<dbReference type="Proteomes" id="UP000004892">
    <property type="component" value="Unassembled WGS sequence"/>
</dbReference>
<proteinExistence type="inferred from homology"/>
<dbReference type="eggNOG" id="COG0829">
    <property type="taxonomic scope" value="Bacteria"/>
</dbReference>
<keyword evidence="2 3" id="KW-0143">Chaperone</keyword>
<evidence type="ECO:0000313" key="4">
    <source>
        <dbReference type="EMBL" id="EHP49932.1"/>
    </source>
</evidence>
<reference evidence="4 5" key="1">
    <citation type="submission" date="2012-01" db="EMBL/GenBank/DDBJ databases">
        <title>The Genome Sequence of Odoribacter laneus YIT 12061.</title>
        <authorList>
            <consortium name="The Broad Institute Genome Sequencing Platform"/>
            <person name="Earl A."/>
            <person name="Ward D."/>
            <person name="Feldgarden M."/>
            <person name="Gevers D."/>
            <person name="Morotomi M."/>
            <person name="Young S.K."/>
            <person name="Zeng Q."/>
            <person name="Gargeya S."/>
            <person name="Fitzgerald M."/>
            <person name="Haas B."/>
            <person name="Abouelleil A."/>
            <person name="Alvarado L."/>
            <person name="Arachchi H.M."/>
            <person name="Berlin A."/>
            <person name="Chapman S.B."/>
            <person name="Gearin G."/>
            <person name="Goldberg J."/>
            <person name="Griggs A."/>
            <person name="Gujja S."/>
            <person name="Hansen M."/>
            <person name="Heiman D."/>
            <person name="Howarth C."/>
            <person name="Larimer J."/>
            <person name="Lui A."/>
            <person name="MacDonald P.J.P."/>
            <person name="McCowen C."/>
            <person name="Montmayeur A."/>
            <person name="Murphy C."/>
            <person name="Neiman D."/>
            <person name="Pearson M."/>
            <person name="Priest M."/>
            <person name="Roberts A."/>
            <person name="Saif S."/>
            <person name="Shea T."/>
            <person name="Sisk P."/>
            <person name="Stolte C."/>
            <person name="Sykes S."/>
            <person name="Wortman J."/>
            <person name="Nusbaum C."/>
            <person name="Birren B."/>
        </authorList>
    </citation>
    <scope>NUCLEOTIDE SEQUENCE [LARGE SCALE GENOMIC DNA]</scope>
    <source>
        <strain evidence="4 5">YIT 12061</strain>
    </source>
</reference>
<dbReference type="HAMAP" id="MF_01384">
    <property type="entry name" value="UreD"/>
    <property type="match status" value="1"/>
</dbReference>
<keyword evidence="3" id="KW-0996">Nickel insertion</keyword>
<dbReference type="STRING" id="742817.HMPREF9449_00718"/>
<keyword evidence="3" id="KW-0963">Cytoplasm</keyword>
<protein>
    <recommendedName>
        <fullName evidence="3">Urease accessory protein UreD</fullName>
    </recommendedName>
</protein>